<dbReference type="GO" id="GO:0003677">
    <property type="term" value="F:DNA binding"/>
    <property type="evidence" value="ECO:0007669"/>
    <property type="project" value="UniProtKB-KW"/>
</dbReference>
<evidence type="ECO:0000313" key="6">
    <source>
        <dbReference type="EMBL" id="VYT25599.1"/>
    </source>
</evidence>
<reference evidence="6" key="1">
    <citation type="submission" date="2019-11" db="EMBL/GenBank/DDBJ databases">
        <authorList>
            <person name="Feng L."/>
        </authorList>
    </citation>
    <scope>NUCLEOTIDE SEQUENCE</scope>
    <source>
        <strain evidence="6">BgluceraseaLFYP119</strain>
    </source>
</reference>
<dbReference type="Gene3D" id="1.10.10.10">
    <property type="entry name" value="Winged helix-like DNA-binding domain superfamily/Winged helix DNA-binding domain"/>
    <property type="match status" value="1"/>
</dbReference>
<dbReference type="InterPro" id="IPR036388">
    <property type="entry name" value="WH-like_DNA-bd_sf"/>
</dbReference>
<dbReference type="GO" id="GO:0046686">
    <property type="term" value="P:response to cadmium ion"/>
    <property type="evidence" value="ECO:0007669"/>
    <property type="project" value="UniProtKB-KW"/>
</dbReference>
<dbReference type="InterPro" id="IPR051011">
    <property type="entry name" value="Metal_resp_trans_reg"/>
</dbReference>
<dbReference type="PROSITE" id="PS50987">
    <property type="entry name" value="HTH_ARSR_2"/>
    <property type="match status" value="1"/>
</dbReference>
<dbReference type="InterPro" id="IPR011991">
    <property type="entry name" value="ArsR-like_HTH"/>
</dbReference>
<dbReference type="RefSeq" id="WP_156354925.1">
    <property type="nucleotide sequence ID" value="NZ_CACRST010000025.1"/>
</dbReference>
<proteinExistence type="predicted"/>
<dbReference type="AlphaFoldDB" id="A0A6N2V5B2"/>
<sequence length="120" mass="13774">MTEEKDAICCESEEIHEELLKIVNETMPDETELDALADLFKVFGDPTRIRILFVLFEAEVCVCDLARALNMTQSAVSHQLRILKQSRLVKNRREGKSVFYSLADDHVRTVIAQGREHILE</sequence>
<dbReference type="InterPro" id="IPR001845">
    <property type="entry name" value="HTH_ArsR_DNA-bd_dom"/>
</dbReference>
<dbReference type="PANTHER" id="PTHR43132">
    <property type="entry name" value="ARSENICAL RESISTANCE OPERON REPRESSOR ARSR-RELATED"/>
    <property type="match status" value="1"/>
</dbReference>
<dbReference type="SUPFAM" id="SSF46785">
    <property type="entry name" value="Winged helix' DNA-binding domain"/>
    <property type="match status" value="1"/>
</dbReference>
<dbReference type="InterPro" id="IPR036390">
    <property type="entry name" value="WH_DNA-bd_sf"/>
</dbReference>
<dbReference type="NCBIfam" id="NF033788">
    <property type="entry name" value="HTH_metalloreg"/>
    <property type="match status" value="1"/>
</dbReference>
<protein>
    <recommendedName>
        <fullName evidence="5">HTH arsR-type domain-containing protein</fullName>
    </recommendedName>
</protein>
<organism evidence="6">
    <name type="scientific">Blautia glucerasea</name>
    <dbReference type="NCBI Taxonomy" id="536633"/>
    <lineage>
        <taxon>Bacteria</taxon>
        <taxon>Bacillati</taxon>
        <taxon>Bacillota</taxon>
        <taxon>Clostridia</taxon>
        <taxon>Lachnospirales</taxon>
        <taxon>Lachnospiraceae</taxon>
        <taxon>Blautia</taxon>
    </lineage>
</organism>
<keyword evidence="1" id="KW-0805">Transcription regulation</keyword>
<evidence type="ECO:0000256" key="2">
    <source>
        <dbReference type="ARBA" id="ARBA00023125"/>
    </source>
</evidence>
<dbReference type="PROSITE" id="PS00846">
    <property type="entry name" value="HTH_ARSR_1"/>
    <property type="match status" value="1"/>
</dbReference>
<accession>A0A6N2V5B2</accession>
<dbReference type="SMART" id="SM00418">
    <property type="entry name" value="HTH_ARSR"/>
    <property type="match status" value="1"/>
</dbReference>
<keyword evidence="3" id="KW-0804">Transcription</keyword>
<dbReference type="PANTHER" id="PTHR43132:SF6">
    <property type="entry name" value="HTH-TYPE TRANSCRIPTIONAL REPRESSOR CZRA"/>
    <property type="match status" value="1"/>
</dbReference>
<keyword evidence="2" id="KW-0238">DNA-binding</keyword>
<keyword evidence="4" id="KW-0105">Cadmium resistance</keyword>
<evidence type="ECO:0000256" key="3">
    <source>
        <dbReference type="ARBA" id="ARBA00023163"/>
    </source>
</evidence>
<gene>
    <name evidence="6" type="ORF">BGLFYP119_02473</name>
</gene>
<evidence type="ECO:0000259" key="5">
    <source>
        <dbReference type="PROSITE" id="PS50987"/>
    </source>
</evidence>
<dbReference type="Pfam" id="PF01022">
    <property type="entry name" value="HTH_5"/>
    <property type="match status" value="1"/>
</dbReference>
<evidence type="ECO:0000256" key="4">
    <source>
        <dbReference type="ARBA" id="ARBA00043263"/>
    </source>
</evidence>
<dbReference type="PRINTS" id="PR00778">
    <property type="entry name" value="HTHARSR"/>
</dbReference>
<evidence type="ECO:0000256" key="1">
    <source>
        <dbReference type="ARBA" id="ARBA00023015"/>
    </source>
</evidence>
<dbReference type="CDD" id="cd00090">
    <property type="entry name" value="HTH_ARSR"/>
    <property type="match status" value="1"/>
</dbReference>
<dbReference type="InterPro" id="IPR018334">
    <property type="entry name" value="ArsR_HTH"/>
</dbReference>
<name>A0A6N2V5B2_9FIRM</name>
<dbReference type="EMBL" id="CACRST010000025">
    <property type="protein sequence ID" value="VYT25599.1"/>
    <property type="molecule type" value="Genomic_DNA"/>
</dbReference>
<dbReference type="GO" id="GO:0003700">
    <property type="term" value="F:DNA-binding transcription factor activity"/>
    <property type="evidence" value="ECO:0007669"/>
    <property type="project" value="InterPro"/>
</dbReference>
<feature type="domain" description="HTH arsR-type" evidence="5">
    <location>
        <begin position="28"/>
        <end position="120"/>
    </location>
</feature>